<dbReference type="AlphaFoldDB" id="A0A157SEV0"/>
<dbReference type="PANTHER" id="PTHR30353:SF0">
    <property type="entry name" value="TRANSMEMBRANE PROTEIN"/>
    <property type="match status" value="1"/>
</dbReference>
<dbReference type="RefSeq" id="WP_054447325.1">
    <property type="nucleotide sequence ID" value="NZ_FKIF01000006.1"/>
</dbReference>
<evidence type="ECO:0000256" key="4">
    <source>
        <dbReference type="ARBA" id="ARBA00022692"/>
    </source>
</evidence>
<evidence type="ECO:0000256" key="6">
    <source>
        <dbReference type="ARBA" id="ARBA00023136"/>
    </source>
</evidence>
<evidence type="ECO:0000259" key="8">
    <source>
        <dbReference type="Pfam" id="PF09335"/>
    </source>
</evidence>
<evidence type="ECO:0000256" key="5">
    <source>
        <dbReference type="ARBA" id="ARBA00022989"/>
    </source>
</evidence>
<dbReference type="PANTHER" id="PTHR30353">
    <property type="entry name" value="INNER MEMBRANE PROTEIN DEDA-RELATED"/>
    <property type="match status" value="1"/>
</dbReference>
<gene>
    <name evidence="9" type="primary">dedA_2</name>
    <name evidence="9" type="ORF">SAMEA3906486_02204</name>
</gene>
<evidence type="ECO:0000256" key="1">
    <source>
        <dbReference type="ARBA" id="ARBA00004651"/>
    </source>
</evidence>
<dbReference type="InterPro" id="IPR032816">
    <property type="entry name" value="VTT_dom"/>
</dbReference>
<dbReference type="STRING" id="288768.SAMEA3906486_02204"/>
<feature type="transmembrane region" description="Helical" evidence="7">
    <location>
        <begin position="155"/>
        <end position="174"/>
    </location>
</feature>
<keyword evidence="5 7" id="KW-1133">Transmembrane helix</keyword>
<evidence type="ECO:0000256" key="2">
    <source>
        <dbReference type="ARBA" id="ARBA00010792"/>
    </source>
</evidence>
<proteinExistence type="inferred from homology"/>
<feature type="transmembrane region" description="Helical" evidence="7">
    <location>
        <begin position="26"/>
        <end position="47"/>
    </location>
</feature>
<feature type="domain" description="VTT" evidence="8">
    <location>
        <begin position="47"/>
        <end position="172"/>
    </location>
</feature>
<dbReference type="GO" id="GO:0005886">
    <property type="term" value="C:plasma membrane"/>
    <property type="evidence" value="ECO:0007669"/>
    <property type="project" value="UniProtKB-SubCell"/>
</dbReference>
<dbReference type="Pfam" id="PF09335">
    <property type="entry name" value="VTT_dom"/>
    <property type="match status" value="1"/>
</dbReference>
<comment type="subcellular location">
    <subcellularLocation>
        <location evidence="1 7">Cell membrane</location>
        <topology evidence="1 7">Multi-pass membrane protein</topology>
    </subcellularLocation>
</comment>
<dbReference type="OrthoDB" id="9813426at2"/>
<keyword evidence="6 7" id="KW-0472">Membrane</keyword>
<keyword evidence="4 7" id="KW-0812">Transmembrane</keyword>
<evidence type="ECO:0000313" key="9">
    <source>
        <dbReference type="EMBL" id="SAI68957.1"/>
    </source>
</evidence>
<name>A0A157SEV0_9BORD</name>
<keyword evidence="10" id="KW-1185">Reference proteome</keyword>
<feature type="transmembrane region" description="Helical" evidence="7">
    <location>
        <begin position="186"/>
        <end position="204"/>
    </location>
</feature>
<reference evidence="9 10" key="1">
    <citation type="submission" date="2016-04" db="EMBL/GenBank/DDBJ databases">
        <authorList>
            <consortium name="Pathogen Informatics"/>
        </authorList>
    </citation>
    <scope>NUCLEOTIDE SEQUENCE [LARGE SCALE GENOMIC DNA]</scope>
    <source>
        <strain evidence="9 10">H050680373</strain>
    </source>
</reference>
<accession>A0A157SEV0</accession>
<dbReference type="InterPro" id="IPR032818">
    <property type="entry name" value="DedA-like"/>
</dbReference>
<evidence type="ECO:0000256" key="7">
    <source>
        <dbReference type="RuleBase" id="RU367016"/>
    </source>
</evidence>
<comment type="similarity">
    <text evidence="2 7">Belongs to the DedA family.</text>
</comment>
<protein>
    <submittedName>
        <fullName evidence="9">Membrane protein</fullName>
    </submittedName>
</protein>
<dbReference type="EMBL" id="FKIF01000006">
    <property type="protein sequence ID" value="SAI68957.1"/>
    <property type="molecule type" value="Genomic_DNA"/>
</dbReference>
<evidence type="ECO:0000313" key="10">
    <source>
        <dbReference type="Proteomes" id="UP000076848"/>
    </source>
</evidence>
<evidence type="ECO:0000256" key="3">
    <source>
        <dbReference type="ARBA" id="ARBA00022475"/>
    </source>
</evidence>
<keyword evidence="3 7" id="KW-1003">Cell membrane</keyword>
<sequence length="217" mass="23635">MLSLILDWFLHLDTHLGALAANHGTFVYLALFAVIFIETGIVVMPFLPGDSLLFVAGALAAQQALDLPILVPFLAVAAIAGDTVNYAVGSTVRKRTVDTARLRLLKPEYVERTNLFFERHGRKTIVLARFVPIVRTIAPFIAAFGKMDYGIFLKYNIIGALFWVVSLVGAGYALGTLPIVSDHLNTILLGIVLLSFLPGVISKMRRSIGAKERKGNA</sequence>
<feature type="transmembrane region" description="Helical" evidence="7">
    <location>
        <begin position="67"/>
        <end position="88"/>
    </location>
</feature>
<dbReference type="Proteomes" id="UP000076848">
    <property type="component" value="Unassembled WGS sequence"/>
</dbReference>
<organism evidence="9 10">
    <name type="scientific">Bordetella ansorpii</name>
    <dbReference type="NCBI Taxonomy" id="288768"/>
    <lineage>
        <taxon>Bacteria</taxon>
        <taxon>Pseudomonadati</taxon>
        <taxon>Pseudomonadota</taxon>
        <taxon>Betaproteobacteria</taxon>
        <taxon>Burkholderiales</taxon>
        <taxon>Alcaligenaceae</taxon>
        <taxon>Bordetella</taxon>
    </lineage>
</organism>